<organism evidence="1 2">
    <name type="scientific">Favolaschia claudopus</name>
    <dbReference type="NCBI Taxonomy" id="2862362"/>
    <lineage>
        <taxon>Eukaryota</taxon>
        <taxon>Fungi</taxon>
        <taxon>Dikarya</taxon>
        <taxon>Basidiomycota</taxon>
        <taxon>Agaricomycotina</taxon>
        <taxon>Agaricomycetes</taxon>
        <taxon>Agaricomycetidae</taxon>
        <taxon>Agaricales</taxon>
        <taxon>Marasmiineae</taxon>
        <taxon>Mycenaceae</taxon>
        <taxon>Favolaschia</taxon>
    </lineage>
</organism>
<gene>
    <name evidence="1" type="ORF">R3P38DRAFT_3173020</name>
</gene>
<keyword evidence="2" id="KW-1185">Reference proteome</keyword>
<reference evidence="1 2" key="1">
    <citation type="journal article" date="2024" name="J Genomics">
        <title>Draft genome sequencing and assembly of Favolaschia claudopus CIRM-BRFM 2984 isolated from oak limbs.</title>
        <authorList>
            <person name="Navarro D."/>
            <person name="Drula E."/>
            <person name="Chaduli D."/>
            <person name="Cazenave R."/>
            <person name="Ahrendt S."/>
            <person name="Wang J."/>
            <person name="Lipzen A."/>
            <person name="Daum C."/>
            <person name="Barry K."/>
            <person name="Grigoriev I.V."/>
            <person name="Favel A."/>
            <person name="Rosso M.N."/>
            <person name="Martin F."/>
        </authorList>
    </citation>
    <scope>NUCLEOTIDE SEQUENCE [LARGE SCALE GENOMIC DNA]</scope>
    <source>
        <strain evidence="1 2">CIRM-BRFM 2984</strain>
    </source>
</reference>
<name>A0AAW0DQW4_9AGAR</name>
<comment type="caution">
    <text evidence="1">The sequence shown here is derived from an EMBL/GenBank/DDBJ whole genome shotgun (WGS) entry which is preliminary data.</text>
</comment>
<protein>
    <submittedName>
        <fullName evidence="1">Uncharacterized protein</fullName>
    </submittedName>
</protein>
<sequence length="87" mass="10166">MPADFETGERYIRQMHAGQRHDVFAPASYDLHPNARRRAVIEAEMSEGIAYAQYFKREQPTSTAAAARLIRYYRRHIQLMILLRTLA</sequence>
<evidence type="ECO:0000313" key="2">
    <source>
        <dbReference type="Proteomes" id="UP001362999"/>
    </source>
</evidence>
<evidence type="ECO:0000313" key="1">
    <source>
        <dbReference type="EMBL" id="KAK7052706.1"/>
    </source>
</evidence>
<dbReference type="EMBL" id="JAWWNJ010000007">
    <property type="protein sequence ID" value="KAK7052706.1"/>
    <property type="molecule type" value="Genomic_DNA"/>
</dbReference>
<accession>A0AAW0DQW4</accession>
<proteinExistence type="predicted"/>
<dbReference type="Proteomes" id="UP001362999">
    <property type="component" value="Unassembled WGS sequence"/>
</dbReference>
<dbReference type="AlphaFoldDB" id="A0AAW0DQW4"/>